<dbReference type="RefSeq" id="WP_046103581.1">
    <property type="nucleotide sequence ID" value="NZ_JZEY01000054.1"/>
</dbReference>
<feature type="transmembrane region" description="Helical" evidence="1">
    <location>
        <begin position="249"/>
        <end position="269"/>
    </location>
</feature>
<dbReference type="OrthoDB" id="9835152at2"/>
<feature type="transmembrane region" description="Helical" evidence="1">
    <location>
        <begin position="355"/>
        <end position="375"/>
    </location>
</feature>
<feature type="transmembrane region" description="Helical" evidence="1">
    <location>
        <begin position="381"/>
        <end position="403"/>
    </location>
</feature>
<keyword evidence="1" id="KW-0472">Membrane</keyword>
<dbReference type="STRING" id="429727.VE26_02250"/>
<proteinExistence type="predicted"/>
<feature type="transmembrane region" description="Helical" evidence="1">
    <location>
        <begin position="173"/>
        <end position="190"/>
    </location>
</feature>
<dbReference type="Proteomes" id="UP000033649">
    <property type="component" value="Unassembled WGS sequence"/>
</dbReference>
<protein>
    <recommendedName>
        <fullName evidence="4">Polysaccharide biosynthesis protein C-terminal domain-containing protein</fullName>
    </recommendedName>
</protein>
<feature type="transmembrane region" description="Helical" evidence="1">
    <location>
        <begin position="281"/>
        <end position="305"/>
    </location>
</feature>
<dbReference type="EMBL" id="JZEY01000054">
    <property type="protein sequence ID" value="KKB08892.1"/>
    <property type="molecule type" value="Genomic_DNA"/>
</dbReference>
<reference evidence="2 3" key="1">
    <citation type="submission" date="2015-03" db="EMBL/GenBank/DDBJ databases">
        <authorList>
            <person name="Hassan Y."/>
            <person name="Lepp D."/>
            <person name="Li X.-Z."/>
            <person name="Zhou T."/>
        </authorList>
    </citation>
    <scope>NUCLEOTIDE SEQUENCE [LARGE SCALE GENOMIC DNA]</scope>
    <source>
        <strain evidence="2 3">IPL18</strain>
    </source>
</reference>
<keyword evidence="3" id="KW-1185">Reference proteome</keyword>
<name>A0A0F5FKZ1_9HYPH</name>
<feature type="transmembrane region" description="Helical" evidence="1">
    <location>
        <begin position="79"/>
        <end position="101"/>
    </location>
</feature>
<evidence type="ECO:0000256" key="1">
    <source>
        <dbReference type="SAM" id="Phobius"/>
    </source>
</evidence>
<evidence type="ECO:0008006" key="4">
    <source>
        <dbReference type="Google" id="ProtNLM"/>
    </source>
</evidence>
<feature type="transmembrane region" description="Helical" evidence="1">
    <location>
        <begin position="211"/>
        <end position="229"/>
    </location>
</feature>
<organism evidence="2 3">
    <name type="scientific">Devosia chinhatensis</name>
    <dbReference type="NCBI Taxonomy" id="429727"/>
    <lineage>
        <taxon>Bacteria</taxon>
        <taxon>Pseudomonadati</taxon>
        <taxon>Pseudomonadota</taxon>
        <taxon>Alphaproteobacteria</taxon>
        <taxon>Hyphomicrobiales</taxon>
        <taxon>Devosiaceae</taxon>
        <taxon>Devosia</taxon>
    </lineage>
</organism>
<comment type="caution">
    <text evidence="2">The sequence shown here is derived from an EMBL/GenBank/DDBJ whole genome shotgun (WGS) entry which is preliminary data.</text>
</comment>
<sequence length="424" mass="45633">MGLFSGDLSKLLAANVWVNFVFLMTFVVLGLILSNVEFGAFRVAQAYIAVATTIAMLGLNTAVTHLFPRMSPAERKAALPVIQLLVVVSSLIAGVILYGIVPTTGAQVGFFQQALYFSSFPLIVAGAAICNIALAVMQANGELAAYSKFQIFWKSSLFVAALAGAFFLDALSVLIAMALIYPVFLLLSSARIRRQDFVLDWSVLHRLGPQFFKSAIWPFAAACASIVYANLEFLSIGEVDLSSGLAGDYSLASLIFIGGAALFLPFQTFAGSRVVNRRITLSGLFGLQAICLATIMLVAICAYGVAQVLHYLDPVKFSGNFLDFAFLVCLKLSVWGSYAVIGSVLYYLDKGFQSFILSLFALSATLLAFFILDVATLRDVVIVQILSSVLVMLGSAWLAYAGFRKRDLQPQTQPGSSDAGQSEL</sequence>
<evidence type="ECO:0000313" key="3">
    <source>
        <dbReference type="Proteomes" id="UP000033649"/>
    </source>
</evidence>
<accession>A0A0F5FKZ1</accession>
<dbReference type="PATRIC" id="fig|429727.3.peg.470"/>
<evidence type="ECO:0000313" key="2">
    <source>
        <dbReference type="EMBL" id="KKB08892.1"/>
    </source>
</evidence>
<feature type="transmembrane region" description="Helical" evidence="1">
    <location>
        <begin position="113"/>
        <end position="137"/>
    </location>
</feature>
<dbReference type="AlphaFoldDB" id="A0A0F5FKZ1"/>
<gene>
    <name evidence="2" type="ORF">VE26_02250</name>
</gene>
<keyword evidence="1" id="KW-0812">Transmembrane</keyword>
<feature type="transmembrane region" description="Helical" evidence="1">
    <location>
        <begin position="325"/>
        <end position="348"/>
    </location>
</feature>
<keyword evidence="1" id="KW-1133">Transmembrane helix</keyword>
<feature type="transmembrane region" description="Helical" evidence="1">
    <location>
        <begin position="12"/>
        <end position="34"/>
    </location>
</feature>
<feature type="transmembrane region" description="Helical" evidence="1">
    <location>
        <begin position="46"/>
        <end position="67"/>
    </location>
</feature>